<accession>A0A4U9D3N6</accession>
<proteinExistence type="predicted"/>
<dbReference type="Proteomes" id="UP000339249">
    <property type="component" value="Unassembled WGS sequence"/>
</dbReference>
<gene>
    <name evidence="1" type="ORF">NCTC9185_03803</name>
</gene>
<protein>
    <submittedName>
        <fullName evidence="1">Uncharacterized protein</fullName>
    </submittedName>
</protein>
<evidence type="ECO:0000313" key="1">
    <source>
        <dbReference type="EMBL" id="VTN11842.1"/>
    </source>
</evidence>
<organism evidence="1 2">
    <name type="scientific">Raoultella terrigena</name>
    <name type="common">Klebsiella terrigena</name>
    <dbReference type="NCBI Taxonomy" id="577"/>
    <lineage>
        <taxon>Bacteria</taxon>
        <taxon>Pseudomonadati</taxon>
        <taxon>Pseudomonadota</taxon>
        <taxon>Gammaproteobacteria</taxon>
        <taxon>Enterobacterales</taxon>
        <taxon>Enterobacteriaceae</taxon>
        <taxon>Klebsiella/Raoultella group</taxon>
        <taxon>Raoultella</taxon>
    </lineage>
</organism>
<evidence type="ECO:0000313" key="2">
    <source>
        <dbReference type="Proteomes" id="UP000339249"/>
    </source>
</evidence>
<sequence length="66" mass="7255">MRSQIPMLNVSLHVSPAFTGRILVYVKNGVVISENPIGEEEIIASPRTITEMLERAGYCITPINKG</sequence>
<dbReference type="EMBL" id="CABDVU010000001">
    <property type="protein sequence ID" value="VTN11842.1"/>
    <property type="molecule type" value="Genomic_DNA"/>
</dbReference>
<dbReference type="AlphaFoldDB" id="A0A4U9D3N6"/>
<reference evidence="1 2" key="1">
    <citation type="submission" date="2019-04" db="EMBL/GenBank/DDBJ databases">
        <authorList>
            <consortium name="Pathogen Informatics"/>
        </authorList>
    </citation>
    <scope>NUCLEOTIDE SEQUENCE [LARGE SCALE GENOMIC DNA]</scope>
    <source>
        <strain evidence="1 2">NCTC9185</strain>
    </source>
</reference>
<name>A0A4U9D3N6_RAOTE</name>